<dbReference type="AlphaFoldDB" id="A0A1M5BL37"/>
<evidence type="ECO:0000313" key="2">
    <source>
        <dbReference type="EMBL" id="SHF42922.1"/>
    </source>
</evidence>
<accession>A0A1M5BL37</accession>
<feature type="transmembrane region" description="Helical" evidence="1">
    <location>
        <begin position="6"/>
        <end position="27"/>
    </location>
</feature>
<sequence length="50" mass="6027">MLGYQLYYLMMILLEPIAFCWAIVPAWKESLNRWMAKTLHTLYMKIGWGM</sequence>
<protein>
    <submittedName>
        <fullName evidence="2">Uncharacterized protein</fullName>
    </submittedName>
</protein>
<dbReference type="Proteomes" id="UP000184476">
    <property type="component" value="Unassembled WGS sequence"/>
</dbReference>
<proteinExistence type="predicted"/>
<evidence type="ECO:0000313" key="3">
    <source>
        <dbReference type="Proteomes" id="UP000184476"/>
    </source>
</evidence>
<dbReference type="EMBL" id="FQVL01000025">
    <property type="protein sequence ID" value="SHF42922.1"/>
    <property type="molecule type" value="Genomic_DNA"/>
</dbReference>
<keyword evidence="1" id="KW-0472">Membrane</keyword>
<name>A0A1M5BL37_9BACL</name>
<keyword evidence="1" id="KW-1133">Transmembrane helix</keyword>
<dbReference type="RefSeq" id="WP_175552428.1">
    <property type="nucleotide sequence ID" value="NZ_FQVL01000025.1"/>
</dbReference>
<keyword evidence="3" id="KW-1185">Reference proteome</keyword>
<reference evidence="2 3" key="1">
    <citation type="submission" date="2016-11" db="EMBL/GenBank/DDBJ databases">
        <authorList>
            <person name="Jaros S."/>
            <person name="Januszkiewicz K."/>
            <person name="Wedrychowicz H."/>
        </authorList>
    </citation>
    <scope>NUCLEOTIDE SEQUENCE [LARGE SCALE GENOMIC DNA]</scope>
    <source>
        <strain evidence="2 3">DSM 44666</strain>
    </source>
</reference>
<gene>
    <name evidence="2" type="ORF">SAMN05444392_12511</name>
</gene>
<organism evidence="2 3">
    <name type="scientific">Seinonella peptonophila</name>
    <dbReference type="NCBI Taxonomy" id="112248"/>
    <lineage>
        <taxon>Bacteria</taxon>
        <taxon>Bacillati</taxon>
        <taxon>Bacillota</taxon>
        <taxon>Bacilli</taxon>
        <taxon>Bacillales</taxon>
        <taxon>Thermoactinomycetaceae</taxon>
        <taxon>Seinonella</taxon>
    </lineage>
</organism>
<evidence type="ECO:0000256" key="1">
    <source>
        <dbReference type="SAM" id="Phobius"/>
    </source>
</evidence>
<keyword evidence="1" id="KW-0812">Transmembrane</keyword>